<proteinExistence type="predicted"/>
<feature type="region of interest" description="Disordered" evidence="1">
    <location>
        <begin position="20"/>
        <end position="44"/>
    </location>
</feature>
<name>A0ABP5GSE6_9ACTN</name>
<comment type="caution">
    <text evidence="2">The sequence shown here is derived from an EMBL/GenBank/DDBJ whole genome shotgun (WGS) entry which is preliminary data.</text>
</comment>
<protein>
    <submittedName>
        <fullName evidence="2">Uncharacterized protein</fullName>
    </submittedName>
</protein>
<evidence type="ECO:0000256" key="1">
    <source>
        <dbReference type="SAM" id="MobiDB-lite"/>
    </source>
</evidence>
<evidence type="ECO:0000313" key="3">
    <source>
        <dbReference type="Proteomes" id="UP001500751"/>
    </source>
</evidence>
<reference evidence="3" key="1">
    <citation type="journal article" date="2019" name="Int. J. Syst. Evol. Microbiol.">
        <title>The Global Catalogue of Microorganisms (GCM) 10K type strain sequencing project: providing services to taxonomists for standard genome sequencing and annotation.</title>
        <authorList>
            <consortium name="The Broad Institute Genomics Platform"/>
            <consortium name="The Broad Institute Genome Sequencing Center for Infectious Disease"/>
            <person name="Wu L."/>
            <person name="Ma J."/>
        </authorList>
    </citation>
    <scope>NUCLEOTIDE SEQUENCE [LARGE SCALE GENOMIC DNA]</scope>
    <source>
        <strain evidence="3">JCM 16014</strain>
    </source>
</reference>
<accession>A0ABP5GSE6</accession>
<feature type="compositionally biased region" description="Basic and acidic residues" evidence="1">
    <location>
        <begin position="20"/>
        <end position="31"/>
    </location>
</feature>
<evidence type="ECO:0000313" key="2">
    <source>
        <dbReference type="EMBL" id="GAA2049132.1"/>
    </source>
</evidence>
<gene>
    <name evidence="2" type="ORF">GCM10009839_63710</name>
</gene>
<organism evidence="2 3">
    <name type="scientific">Catenulispora yoronensis</name>
    <dbReference type="NCBI Taxonomy" id="450799"/>
    <lineage>
        <taxon>Bacteria</taxon>
        <taxon>Bacillati</taxon>
        <taxon>Actinomycetota</taxon>
        <taxon>Actinomycetes</taxon>
        <taxon>Catenulisporales</taxon>
        <taxon>Catenulisporaceae</taxon>
        <taxon>Catenulispora</taxon>
    </lineage>
</organism>
<sequence>MREVASLGYRGFARHRRQAECDKQVTRDRPARHDRHARYDRHLEQPARRCGVGPAIPAAFAVSGLTRASIVAPDPGGRPCLMSRL</sequence>
<dbReference type="EMBL" id="BAAAQN010000046">
    <property type="protein sequence ID" value="GAA2049132.1"/>
    <property type="molecule type" value="Genomic_DNA"/>
</dbReference>
<keyword evidence="3" id="KW-1185">Reference proteome</keyword>
<dbReference type="Proteomes" id="UP001500751">
    <property type="component" value="Unassembled WGS sequence"/>
</dbReference>